<reference evidence="2 3" key="1">
    <citation type="submission" date="2015-02" db="EMBL/GenBank/DDBJ databases">
        <title>Draft genome sequences of ten Microbacterium spp. with emphasis on heavy metal contaminated environments.</title>
        <authorList>
            <person name="Corretto E."/>
        </authorList>
    </citation>
    <scope>NUCLEOTIDE SEQUENCE [LARGE SCALE GENOMIC DNA]</scope>
    <source>
        <strain evidence="2 3">DSM 8608</strain>
    </source>
</reference>
<feature type="region of interest" description="Disordered" evidence="1">
    <location>
        <begin position="252"/>
        <end position="272"/>
    </location>
</feature>
<protein>
    <recommendedName>
        <fullName evidence="4">DUF559 domain-containing protein</fullName>
    </recommendedName>
</protein>
<evidence type="ECO:0008006" key="4">
    <source>
        <dbReference type="Google" id="ProtNLM"/>
    </source>
</evidence>
<accession>A0A0M2HAW5</accession>
<evidence type="ECO:0000256" key="1">
    <source>
        <dbReference type="SAM" id="MobiDB-lite"/>
    </source>
</evidence>
<dbReference type="Proteomes" id="UP000034098">
    <property type="component" value="Unassembled WGS sequence"/>
</dbReference>
<evidence type="ECO:0000313" key="3">
    <source>
        <dbReference type="Proteomes" id="UP000034098"/>
    </source>
</evidence>
<dbReference type="PATRIC" id="fig|69370.6.peg.3156"/>
<dbReference type="AlphaFoldDB" id="A0A0M2HAW5"/>
<evidence type="ECO:0000313" key="2">
    <source>
        <dbReference type="EMBL" id="KJL41185.1"/>
    </source>
</evidence>
<name>A0A0M2HAW5_MICTR</name>
<sequence>MSRHRIACLVADGRLVRTRNGRYLRADARPRLLEASRLGGRLDCVSLLAEIGVFVRDRHPLHLQFTPATTRLPVRPEQVVAHWRDSECERTALAVDLVSALVQACRCQPPRDAVATLDSAWHSGLVDEAEIAEIFRRLPRRYRILRDLLDPRCESGAETLMRLLFRALGCHVDVQVELPGVGRVDLIIDGWLVVECDSKAHHEDWKSQLRDRRRDIAAAGLGYTTIRPVAEDIYYRSEETLTAMKAILGAHARRQDPQNSTTQTRLRDRKAS</sequence>
<dbReference type="RefSeq" id="WP_045300971.1">
    <property type="nucleotide sequence ID" value="NZ_JYJA01000038.1"/>
</dbReference>
<proteinExistence type="predicted"/>
<organism evidence="2 3">
    <name type="scientific">Microbacterium trichothecenolyticum</name>
    <name type="common">Aureobacterium trichothecenolyticum</name>
    <dbReference type="NCBI Taxonomy" id="69370"/>
    <lineage>
        <taxon>Bacteria</taxon>
        <taxon>Bacillati</taxon>
        <taxon>Actinomycetota</taxon>
        <taxon>Actinomycetes</taxon>
        <taxon>Micrococcales</taxon>
        <taxon>Microbacteriaceae</taxon>
        <taxon>Microbacterium</taxon>
    </lineage>
</organism>
<gene>
    <name evidence="2" type="ORF">RS82_03102</name>
</gene>
<dbReference type="OrthoDB" id="2594539at2"/>
<comment type="caution">
    <text evidence="2">The sequence shown here is derived from an EMBL/GenBank/DDBJ whole genome shotgun (WGS) entry which is preliminary data.</text>
</comment>
<keyword evidence="3" id="KW-1185">Reference proteome</keyword>
<dbReference type="Gene3D" id="3.40.960.10">
    <property type="entry name" value="VSR Endonuclease"/>
    <property type="match status" value="1"/>
</dbReference>
<dbReference type="EMBL" id="JYJA01000038">
    <property type="protein sequence ID" value="KJL41185.1"/>
    <property type="molecule type" value="Genomic_DNA"/>
</dbReference>